<dbReference type="SUPFAM" id="SSF55550">
    <property type="entry name" value="SH2 domain"/>
    <property type="match status" value="1"/>
</dbReference>
<dbReference type="GO" id="GO:0005737">
    <property type="term" value="C:cytoplasm"/>
    <property type="evidence" value="ECO:0007669"/>
    <property type="project" value="TreeGrafter"/>
</dbReference>
<feature type="domain" description="SH3" evidence="7">
    <location>
        <begin position="200"/>
        <end position="263"/>
    </location>
</feature>
<evidence type="ECO:0000256" key="1">
    <source>
        <dbReference type="ARBA" id="ARBA00009756"/>
    </source>
</evidence>
<feature type="domain" description="SH2" evidence="6">
    <location>
        <begin position="14"/>
        <end position="106"/>
    </location>
</feature>
<dbReference type="Gene3D" id="3.30.505.10">
    <property type="entry name" value="SH2 domain"/>
    <property type="match status" value="1"/>
</dbReference>
<dbReference type="InterPro" id="IPR035458">
    <property type="entry name" value="CRK_SH3_C"/>
</dbReference>
<feature type="domain" description="SH3" evidence="7">
    <location>
        <begin position="108"/>
        <end position="168"/>
    </location>
</feature>
<dbReference type="InterPro" id="IPR001452">
    <property type="entry name" value="SH3_domain"/>
</dbReference>
<dbReference type="PROSITE" id="PS50001">
    <property type="entry name" value="SH2"/>
    <property type="match status" value="1"/>
</dbReference>
<evidence type="ECO:0000256" key="4">
    <source>
        <dbReference type="PROSITE-ProRule" id="PRU00191"/>
    </source>
</evidence>
<dbReference type="PANTHER" id="PTHR19969:SF5">
    <property type="entry name" value="CRK-LIKE PROTEIN"/>
    <property type="match status" value="1"/>
</dbReference>
<evidence type="ECO:0000259" key="6">
    <source>
        <dbReference type="PROSITE" id="PS50001"/>
    </source>
</evidence>
<dbReference type="AlphaFoldDB" id="V5GM20"/>
<dbReference type="KEGG" id="agb:108916486"/>
<proteinExistence type="inferred from homology"/>
<evidence type="ECO:0000256" key="3">
    <source>
        <dbReference type="ARBA" id="ARBA00022999"/>
    </source>
</evidence>
<dbReference type="GO" id="GO:0007167">
    <property type="term" value="P:enzyme-linked receptor protein signaling pathway"/>
    <property type="evidence" value="ECO:0007669"/>
    <property type="project" value="TreeGrafter"/>
</dbReference>
<sequence length="267" mass="30476">MMASSFDHEDWNVWFFGAISRQEATDLLMAEREGGVFLVRESKTSSGDYVLCVKEDSKVSHYIIKTIQQNDQKHYKIGDQVFKRVEDVLSFYKLHYLDTTPLIRPASKKIEKVIAKFDFEGKEKDDLCFKKGDILTIIFKDEEQWWTAKNRDGKKGSIPVPYVQKIEEDHSPIDLPRPGSGGPVSNTVLQAEAAKRNQMQRKLPAKARVKQVRVPNAYDDTALKLEIGDIITVTKTNINGQWEGELNGKVGYFPFTHVEFLDDENGS</sequence>
<accession>V5GM20</accession>
<dbReference type="Pfam" id="PF00017">
    <property type="entry name" value="SH2"/>
    <property type="match status" value="1"/>
</dbReference>
<dbReference type="PROSITE" id="PS50002">
    <property type="entry name" value="SH3"/>
    <property type="match status" value="2"/>
</dbReference>
<dbReference type="GO" id="GO:0035591">
    <property type="term" value="F:signaling adaptor activity"/>
    <property type="evidence" value="ECO:0007669"/>
    <property type="project" value="TreeGrafter"/>
</dbReference>
<dbReference type="EMBL" id="GALX01005814">
    <property type="protein sequence ID" value="JAB62652.1"/>
    <property type="molecule type" value="Transcribed_RNA"/>
</dbReference>
<evidence type="ECO:0000256" key="2">
    <source>
        <dbReference type="ARBA" id="ARBA00022443"/>
    </source>
</evidence>
<organism evidence="8">
    <name type="scientific">Anoplophora glabripennis</name>
    <name type="common">Asian longhorn beetle</name>
    <name type="synonym">Anoplophora nobilis</name>
    <dbReference type="NCBI Taxonomy" id="217634"/>
    <lineage>
        <taxon>Eukaryota</taxon>
        <taxon>Metazoa</taxon>
        <taxon>Ecdysozoa</taxon>
        <taxon>Arthropoda</taxon>
        <taxon>Hexapoda</taxon>
        <taxon>Insecta</taxon>
        <taxon>Pterygota</taxon>
        <taxon>Neoptera</taxon>
        <taxon>Endopterygota</taxon>
        <taxon>Coleoptera</taxon>
        <taxon>Polyphaga</taxon>
        <taxon>Cucujiformia</taxon>
        <taxon>Chrysomeloidea</taxon>
        <taxon>Cerambycidae</taxon>
        <taxon>Lamiinae</taxon>
        <taxon>Lamiini</taxon>
        <taxon>Anoplophora</taxon>
    </lineage>
</organism>
<dbReference type="GO" id="GO:0030971">
    <property type="term" value="F:receptor tyrosine kinase binding"/>
    <property type="evidence" value="ECO:0007669"/>
    <property type="project" value="TreeGrafter"/>
</dbReference>
<dbReference type="GO" id="GO:0016477">
    <property type="term" value="P:cell migration"/>
    <property type="evidence" value="ECO:0007669"/>
    <property type="project" value="TreeGrafter"/>
</dbReference>
<dbReference type="OrthoDB" id="9204160at2759"/>
<dbReference type="CTD" id="1398"/>
<name>V5GM20_ANOGL</name>
<evidence type="ECO:0000259" key="7">
    <source>
        <dbReference type="PROSITE" id="PS50002"/>
    </source>
</evidence>
<protein>
    <submittedName>
        <fullName evidence="8">Adapter molecule Crk</fullName>
    </submittedName>
</protein>
<dbReference type="InterPro" id="IPR036028">
    <property type="entry name" value="SH3-like_dom_sf"/>
</dbReference>
<evidence type="ECO:0000313" key="8">
    <source>
        <dbReference type="EMBL" id="JAB62652.1"/>
    </source>
</evidence>
<dbReference type="InterPro" id="IPR051184">
    <property type="entry name" value="Tyrosine-phos_adapter"/>
</dbReference>
<dbReference type="PRINTS" id="PR00401">
    <property type="entry name" value="SH2DOMAIN"/>
</dbReference>
<dbReference type="InterPro" id="IPR036860">
    <property type="entry name" value="SH2_dom_sf"/>
</dbReference>
<dbReference type="Pfam" id="PF00018">
    <property type="entry name" value="SH3_1"/>
    <property type="match status" value="1"/>
</dbReference>
<dbReference type="InterPro" id="IPR000980">
    <property type="entry name" value="SH2"/>
</dbReference>
<dbReference type="CDD" id="cd11759">
    <property type="entry name" value="SH3_CRK_C"/>
    <property type="match status" value="1"/>
</dbReference>
<dbReference type="SUPFAM" id="SSF50044">
    <property type="entry name" value="SH3-domain"/>
    <property type="match status" value="2"/>
</dbReference>
<comment type="similarity">
    <text evidence="1">Belongs to the CRK family.</text>
</comment>
<evidence type="ECO:0000256" key="5">
    <source>
        <dbReference type="PROSITE-ProRule" id="PRU00192"/>
    </source>
</evidence>
<dbReference type="SMART" id="SM00252">
    <property type="entry name" value="SH2"/>
    <property type="match status" value="1"/>
</dbReference>
<dbReference type="PANTHER" id="PTHR19969">
    <property type="entry name" value="SH2-SH3 ADAPTOR PROTEIN-RELATED"/>
    <property type="match status" value="1"/>
</dbReference>
<gene>
    <name evidence="8" type="primary">CRK</name>
</gene>
<keyword evidence="2 5" id="KW-0728">SH3 domain</keyword>
<dbReference type="Pfam" id="PF07653">
    <property type="entry name" value="SH3_2"/>
    <property type="match status" value="1"/>
</dbReference>
<dbReference type="Gene3D" id="2.30.30.40">
    <property type="entry name" value="SH3 Domains"/>
    <property type="match status" value="2"/>
</dbReference>
<dbReference type="PRINTS" id="PR00452">
    <property type="entry name" value="SH3DOMAIN"/>
</dbReference>
<reference evidence="8" key="1">
    <citation type="submission" date="2013-07" db="EMBL/GenBank/DDBJ databases">
        <title>Midgut Transcriptome Profiling of Anoplphora glabripennis, a Lignocellulose Degrading, Wood-Boring Cerambycid.</title>
        <authorList>
            <person name="Scully E.D."/>
            <person name="Hoover K."/>
            <person name="Carlson J.E."/>
            <person name="Tien M."/>
            <person name="Geib S.M."/>
        </authorList>
    </citation>
    <scope>NUCLEOTIDE SEQUENCE</scope>
</reference>
<dbReference type="SMART" id="SM00326">
    <property type="entry name" value="SH3"/>
    <property type="match status" value="2"/>
</dbReference>
<dbReference type="GO" id="GO:0048468">
    <property type="term" value="P:cell development"/>
    <property type="evidence" value="ECO:0007669"/>
    <property type="project" value="UniProtKB-ARBA"/>
</dbReference>
<dbReference type="GeneID" id="108916486"/>
<dbReference type="GO" id="GO:0009653">
    <property type="term" value="P:anatomical structure morphogenesis"/>
    <property type="evidence" value="ECO:0007669"/>
    <property type="project" value="UniProtKB-ARBA"/>
</dbReference>
<keyword evidence="3 4" id="KW-0727">SH2 domain</keyword>